<dbReference type="STRING" id="30019.A0A0M4E3I5"/>
<dbReference type="Proteomes" id="UP000494163">
    <property type="component" value="Chromosome 2L"/>
</dbReference>
<evidence type="ECO:0000259" key="12">
    <source>
        <dbReference type="SMART" id="SM00184"/>
    </source>
</evidence>
<keyword evidence="4 9" id="KW-0813">Transport</keyword>
<dbReference type="Gene3D" id="2.130.10.10">
    <property type="entry name" value="YVTN repeat-like/Quinoprotein amine dehydrogenase"/>
    <property type="match status" value="1"/>
</dbReference>
<name>A0A0M4E3I5_DROBS</name>
<dbReference type="InterPro" id="IPR015943">
    <property type="entry name" value="WD40/YVTN_repeat-like_dom_sf"/>
</dbReference>
<dbReference type="FunFam" id="2.130.10.10:FF:001204">
    <property type="entry name" value="Vacuolar protein sorting-associated protein 41 homolog"/>
    <property type="match status" value="1"/>
</dbReference>
<dbReference type="InterPro" id="IPR057780">
    <property type="entry name" value="Beta-prop_Vps41"/>
</dbReference>
<dbReference type="InterPro" id="IPR011990">
    <property type="entry name" value="TPR-like_helical_dom_sf"/>
</dbReference>
<sequence>MSETLPINSDSGSEEEEEEVEPKFKYQRIGNDLKNILNTDVVTCSAVHSKFLIFGTFRGCVYLLDHQGNSVESNLSNGDRHTHSVAVNHIDVDPKGEYVATCSDDGKVNITGLFSCENNQNLSFGKFIKAVALDPETKTGVRRFIVGHDKLTLYERNLLKKLKPSDLCAVEGSVLSISWQGNFVAWTSHLGVRVFDLSEKCSLGLMKWEVPPQARLENFRCHMQWSNPNTLLIGWVDTIRICVIRKRNAIEAASGNLPGYIVDPVSTFQTSFYICGLAPLAANQLVVLGYRKERSANYKALRPVLCVIEYKMNSCEEVCTDSLTLRGFEEYTVNDYSLGCIMEEHRYYIVAPKDIVVASLVEINDRVEWLIKHNKFEEAMEIAEHGGNVPLLSIARLYINYLLTLKQYEDAAKLCLRVLGNDKALWEEEVFKFVKCQQLRCVSAYLPTSEDCKLDPHVYEMVLYEFLKFDVPGFLNLIKEWPPQLYDGLAVINAIHDHFRKQNANELLESLALLYSYKGDYESALRMYLKLQNKDVFELIRRFALYDVISKLIIPLVQLDRERAFKILLDKEKIKPEVVVHQLEQNETYLFWYLDALDKIDSRGTFHQKLVALYAKYDRTKLLPFLRRSNDYVIQDALAICKREGFHPEMVYLLGRMGSLVEALNIIIHSIKDIEMAIEFCKEYNDDDLWNVLIDESTKQPEIVTKVLDGIVDYVNPELVVSKIKQGQTIPNLQKSVVKLLWHYNLQEEVLRLAHNIQLTDYFDSHAEVVSMQQRARSVSFEKVCPKCNRALITKDAAVPRNGLIVFNCGHVYHEDCLTDKECSECVDWDTAIQEGRPALPPN</sequence>
<evidence type="ECO:0000256" key="4">
    <source>
        <dbReference type="ARBA" id="ARBA00022448"/>
    </source>
</evidence>
<dbReference type="GO" id="GO:0005794">
    <property type="term" value="C:Golgi apparatus"/>
    <property type="evidence" value="ECO:0007669"/>
    <property type="project" value="UniProtKB-SubCell"/>
</dbReference>
<keyword evidence="5" id="KW-0863">Zinc-finger</keyword>
<dbReference type="InterPro" id="IPR016024">
    <property type="entry name" value="ARM-type_fold"/>
</dbReference>
<keyword evidence="9" id="KW-0333">Golgi apparatus</keyword>
<keyword evidence="9" id="KW-0968">Cytoplasmic vesicle</keyword>
<feature type="compositionally biased region" description="Polar residues" evidence="11">
    <location>
        <begin position="1"/>
        <end position="11"/>
    </location>
</feature>
<dbReference type="InterPro" id="IPR056939">
    <property type="entry name" value="Znf_RING_Vps8"/>
</dbReference>
<evidence type="ECO:0000256" key="6">
    <source>
        <dbReference type="ARBA" id="ARBA00022833"/>
    </source>
</evidence>
<dbReference type="GO" id="GO:0009267">
    <property type="term" value="P:cellular response to starvation"/>
    <property type="evidence" value="ECO:0007669"/>
    <property type="project" value="TreeGrafter"/>
</dbReference>
<evidence type="ECO:0000256" key="9">
    <source>
        <dbReference type="PIRNR" id="PIRNR028921"/>
    </source>
</evidence>
<dbReference type="SUPFAM" id="SSF48371">
    <property type="entry name" value="ARM repeat"/>
    <property type="match status" value="1"/>
</dbReference>
<keyword evidence="14" id="KW-1185">Reference proteome</keyword>
<dbReference type="InterPro" id="IPR016902">
    <property type="entry name" value="Vps41"/>
</dbReference>
<dbReference type="Pfam" id="PF23412">
    <property type="entry name" value="zf_RING_Vps8"/>
    <property type="match status" value="1"/>
</dbReference>
<dbReference type="GO" id="GO:0008270">
    <property type="term" value="F:zinc ion binding"/>
    <property type="evidence" value="ECO:0007669"/>
    <property type="project" value="UniProtKB-KW"/>
</dbReference>
<dbReference type="GO" id="GO:0006623">
    <property type="term" value="P:protein targeting to vacuole"/>
    <property type="evidence" value="ECO:0007669"/>
    <property type="project" value="InterPro"/>
</dbReference>
<dbReference type="GO" id="GO:0016236">
    <property type="term" value="P:macroautophagy"/>
    <property type="evidence" value="ECO:0007669"/>
    <property type="project" value="TreeGrafter"/>
</dbReference>
<dbReference type="GO" id="GO:0031902">
    <property type="term" value="C:late endosome membrane"/>
    <property type="evidence" value="ECO:0007669"/>
    <property type="project" value="UniProtKB-SubCell"/>
</dbReference>
<comment type="subcellular location">
    <subcellularLocation>
        <location evidence="9">Endosome membrane</location>
        <topology evidence="9">Peripheral membrane protein</topology>
    </subcellularLocation>
    <subcellularLocation>
        <location evidence="9">Late endosome membrane</location>
        <topology evidence="9">Peripheral membrane protein</topology>
    </subcellularLocation>
    <subcellularLocation>
        <location evidence="9">Early endosome membrane</location>
        <topology evidence="9">Peripheral membrane protein</topology>
    </subcellularLocation>
    <subcellularLocation>
        <location evidence="9">Lysosome membrane</location>
        <topology evidence="9">Peripheral membrane protein</topology>
    </subcellularLocation>
    <subcellularLocation>
        <location evidence="9">Golgi apparatus</location>
        <location evidence="9">trans-Golgi network</location>
    </subcellularLocation>
    <subcellularLocation>
        <location evidence="9">Cytoplasmic vesicle</location>
        <location evidence="9">Clathrin-coated vesicle</location>
    </subcellularLocation>
    <subcellularLocation>
        <location evidence="2">Late endosome</location>
    </subcellularLocation>
    <subcellularLocation>
        <location evidence="1">Lysosome</location>
    </subcellularLocation>
</comment>
<dbReference type="PIRSF" id="PIRSF028921">
    <property type="entry name" value="VPS41"/>
    <property type="match status" value="1"/>
</dbReference>
<gene>
    <name evidence="13" type="ORF">Dbus_chr2Lg2489</name>
</gene>
<dbReference type="SUPFAM" id="SSF50978">
    <property type="entry name" value="WD40 repeat-like"/>
    <property type="match status" value="1"/>
</dbReference>
<reference evidence="13 14" key="1">
    <citation type="submission" date="2015-08" db="EMBL/GenBank/DDBJ databases">
        <title>Ancestral chromatin configuration constrains chromatin evolution on differentiating sex chromosomes in Drosophila.</title>
        <authorList>
            <person name="Zhou Q."/>
            <person name="Bachtrog D."/>
        </authorList>
    </citation>
    <scope>NUCLEOTIDE SEQUENCE [LARGE SCALE GENOMIC DNA]</scope>
    <source>
        <tissue evidence="13">Whole larvae</tissue>
    </source>
</reference>
<dbReference type="Pfam" id="PF23556">
    <property type="entry name" value="TPR_Vps41"/>
    <property type="match status" value="1"/>
</dbReference>
<comment type="similarity">
    <text evidence="3 9">Belongs to the VPS41 family.</text>
</comment>
<evidence type="ECO:0000256" key="3">
    <source>
        <dbReference type="ARBA" id="ARBA00009582"/>
    </source>
</evidence>
<dbReference type="GO" id="GO:0034058">
    <property type="term" value="P:endosomal vesicle fusion"/>
    <property type="evidence" value="ECO:0007669"/>
    <property type="project" value="UniProtKB-UniRule"/>
</dbReference>
<keyword evidence="9" id="KW-0967">Endosome</keyword>
<keyword evidence="7 9" id="KW-0653">Protein transport</keyword>
<evidence type="ECO:0000256" key="5">
    <source>
        <dbReference type="ARBA" id="ARBA00022771"/>
    </source>
</evidence>
<dbReference type="PANTHER" id="PTHR12616:SF1">
    <property type="entry name" value="VACUOLAR PROTEIN SORTING-ASSOCIATED PROTEIN 41 HOMOLOG"/>
    <property type="match status" value="1"/>
</dbReference>
<dbReference type="GO" id="GO:0031901">
    <property type="term" value="C:early endosome membrane"/>
    <property type="evidence" value="ECO:0007669"/>
    <property type="project" value="UniProtKB-SubCell"/>
</dbReference>
<dbReference type="InterPro" id="IPR045111">
    <property type="entry name" value="Vps41/Vps8"/>
</dbReference>
<keyword evidence="6" id="KW-0862">Zinc</keyword>
<dbReference type="PROSITE" id="PS50236">
    <property type="entry name" value="CHCR"/>
    <property type="match status" value="1"/>
</dbReference>
<dbReference type="GO" id="GO:0005765">
    <property type="term" value="C:lysosomal membrane"/>
    <property type="evidence" value="ECO:0007669"/>
    <property type="project" value="UniProtKB-SubCell"/>
</dbReference>
<evidence type="ECO:0000256" key="11">
    <source>
        <dbReference type="SAM" id="MobiDB-lite"/>
    </source>
</evidence>
<organism evidence="13 14">
    <name type="scientific">Drosophila busckii</name>
    <name type="common">Fruit fly</name>
    <dbReference type="NCBI Taxonomy" id="30019"/>
    <lineage>
        <taxon>Eukaryota</taxon>
        <taxon>Metazoa</taxon>
        <taxon>Ecdysozoa</taxon>
        <taxon>Arthropoda</taxon>
        <taxon>Hexapoda</taxon>
        <taxon>Insecta</taxon>
        <taxon>Pterygota</taxon>
        <taxon>Neoptera</taxon>
        <taxon>Endopterygota</taxon>
        <taxon>Diptera</taxon>
        <taxon>Brachycera</taxon>
        <taxon>Muscomorpha</taxon>
        <taxon>Ephydroidea</taxon>
        <taxon>Drosophilidae</taxon>
        <taxon>Drosophila</taxon>
    </lineage>
</organism>
<dbReference type="OrthoDB" id="244107at2759"/>
<keyword evidence="8 9" id="KW-0458">Lysosome</keyword>
<evidence type="ECO:0000313" key="13">
    <source>
        <dbReference type="EMBL" id="ALC40404.1"/>
    </source>
</evidence>
<dbReference type="Gene3D" id="1.25.40.10">
    <property type="entry name" value="Tetratricopeptide repeat domain"/>
    <property type="match status" value="1"/>
</dbReference>
<dbReference type="EMBL" id="CP012523">
    <property type="protein sequence ID" value="ALC40404.1"/>
    <property type="molecule type" value="Genomic_DNA"/>
</dbReference>
<dbReference type="InterPro" id="IPR001841">
    <property type="entry name" value="Znf_RING"/>
</dbReference>
<feature type="domain" description="RING-type" evidence="12">
    <location>
        <begin position="785"/>
        <end position="826"/>
    </location>
</feature>
<dbReference type="InterPro" id="IPR000547">
    <property type="entry name" value="Clathrin_H-chain/VPS_repeat"/>
</dbReference>
<feature type="repeat" description="CHCR" evidence="10">
    <location>
        <begin position="552"/>
        <end position="706"/>
    </location>
</feature>
<proteinExistence type="inferred from homology"/>
<feature type="region of interest" description="Disordered" evidence="11">
    <location>
        <begin position="1"/>
        <end position="22"/>
    </location>
</feature>
<evidence type="ECO:0000313" key="14">
    <source>
        <dbReference type="Proteomes" id="UP000494163"/>
    </source>
</evidence>
<evidence type="ECO:0000256" key="7">
    <source>
        <dbReference type="ARBA" id="ARBA00022927"/>
    </source>
</evidence>
<dbReference type="GO" id="GO:0030136">
    <property type="term" value="C:clathrin-coated vesicle"/>
    <property type="evidence" value="ECO:0007669"/>
    <property type="project" value="UniProtKB-SubCell"/>
</dbReference>
<dbReference type="GO" id="GO:0030897">
    <property type="term" value="C:HOPS complex"/>
    <property type="evidence" value="ECO:0007669"/>
    <property type="project" value="UniProtKB-UniRule"/>
</dbReference>
<protein>
    <recommendedName>
        <fullName evidence="9">Vacuolar protein sorting-associated protein 41 homolog</fullName>
    </recommendedName>
</protein>
<evidence type="ECO:0000256" key="8">
    <source>
        <dbReference type="ARBA" id="ARBA00023228"/>
    </source>
</evidence>
<evidence type="ECO:0000256" key="10">
    <source>
        <dbReference type="PROSITE-ProRule" id="PRU01006"/>
    </source>
</evidence>
<dbReference type="AlphaFoldDB" id="A0A0M4E3I5"/>
<dbReference type="OMA" id="PQLVWQD"/>
<dbReference type="Pfam" id="PF23411">
    <property type="entry name" value="Beta-prop_Vps41"/>
    <property type="match status" value="1"/>
</dbReference>
<dbReference type="PANTHER" id="PTHR12616">
    <property type="entry name" value="VACUOLAR PROTEIN SORTING VPS41"/>
    <property type="match status" value="1"/>
</dbReference>
<evidence type="ECO:0000256" key="2">
    <source>
        <dbReference type="ARBA" id="ARBA00004603"/>
    </source>
</evidence>
<dbReference type="SMART" id="SM00184">
    <property type="entry name" value="RING"/>
    <property type="match status" value="1"/>
</dbReference>
<comment type="function">
    <text evidence="9">Plays a role in vesicle-mediated protein trafficking to lysosomal compartments including the endocytic membrane transport pathways.</text>
</comment>
<accession>A0A0M4E3I5</accession>
<dbReference type="SMART" id="SM00299">
    <property type="entry name" value="CLH"/>
    <property type="match status" value="1"/>
</dbReference>
<dbReference type="InterPro" id="IPR036322">
    <property type="entry name" value="WD40_repeat_dom_sf"/>
</dbReference>
<dbReference type="SMR" id="A0A0M4E3I5"/>
<keyword evidence="5" id="KW-0479">Metal-binding</keyword>
<evidence type="ECO:0000256" key="1">
    <source>
        <dbReference type="ARBA" id="ARBA00004371"/>
    </source>
</evidence>